<dbReference type="AlphaFoldDB" id="A0A1H6RTW9"/>
<dbReference type="SUPFAM" id="SSF51569">
    <property type="entry name" value="Aldolase"/>
    <property type="match status" value="1"/>
</dbReference>
<evidence type="ECO:0000256" key="1">
    <source>
        <dbReference type="ARBA" id="ARBA00003726"/>
    </source>
</evidence>
<comment type="function">
    <text evidence="1 8">Stereospecific condensation of phosphoenolpyruvate (PEP) and D-erythrose-4-phosphate (E4P) giving rise to 3-deoxy-D-arabino-heptulosonate-7-phosphate (DAHP).</text>
</comment>
<comment type="pathway">
    <text evidence="2 8">Metabolic intermediate biosynthesis; chorismate biosynthesis; chorismate from D-erythrose 4-phosphate and phosphoenolpyruvate: step 1/7.</text>
</comment>
<evidence type="ECO:0000256" key="7">
    <source>
        <dbReference type="ARBA" id="ARBA00047508"/>
    </source>
</evidence>
<dbReference type="InterPro" id="IPR006218">
    <property type="entry name" value="DAHP1/KDSA"/>
</dbReference>
<dbReference type="GO" id="GO:0008652">
    <property type="term" value="P:amino acid biosynthetic process"/>
    <property type="evidence" value="ECO:0007669"/>
    <property type="project" value="UniProtKB-KW"/>
</dbReference>
<dbReference type="Gene3D" id="3.20.20.70">
    <property type="entry name" value="Aldolase class I"/>
    <property type="match status" value="1"/>
</dbReference>
<proteinExistence type="inferred from homology"/>
<evidence type="ECO:0000259" key="9">
    <source>
        <dbReference type="Pfam" id="PF00793"/>
    </source>
</evidence>
<dbReference type="RefSeq" id="WP_033161736.1">
    <property type="nucleotide sequence ID" value="NZ_CACVPP010000032.1"/>
</dbReference>
<gene>
    <name evidence="10" type="ORF">SAMN04487834_101045</name>
</gene>
<dbReference type="GeneID" id="54119153"/>
<dbReference type="InterPro" id="IPR006219">
    <property type="entry name" value="DAHP_synth_1"/>
</dbReference>
<dbReference type="Proteomes" id="UP000183028">
    <property type="component" value="Unassembled WGS sequence"/>
</dbReference>
<evidence type="ECO:0000256" key="5">
    <source>
        <dbReference type="ARBA" id="ARBA00022679"/>
    </source>
</evidence>
<dbReference type="GO" id="GO:0003849">
    <property type="term" value="F:3-deoxy-7-phosphoheptulonate synthase activity"/>
    <property type="evidence" value="ECO:0007669"/>
    <property type="project" value="UniProtKB-EC"/>
</dbReference>
<dbReference type="PANTHER" id="PTHR21225">
    <property type="entry name" value="PHOSPHO-2-DEHYDRO-3-DEOXYHEPTONATE ALDOLASE DAHP SYNTHETASE"/>
    <property type="match status" value="1"/>
</dbReference>
<evidence type="ECO:0000256" key="2">
    <source>
        <dbReference type="ARBA" id="ARBA00004688"/>
    </source>
</evidence>
<keyword evidence="6 8" id="KW-0057">Aromatic amino acid biosynthesis</keyword>
<keyword evidence="5 8" id="KW-0808">Transferase</keyword>
<dbReference type="NCBIfam" id="NF009395">
    <property type="entry name" value="PRK12755.1"/>
    <property type="match status" value="1"/>
</dbReference>
<evidence type="ECO:0000256" key="4">
    <source>
        <dbReference type="ARBA" id="ARBA00022605"/>
    </source>
</evidence>
<dbReference type="eggNOG" id="COG0722">
    <property type="taxonomic scope" value="Bacteria"/>
</dbReference>
<name>A0A1H6RTW9_9FIRM</name>
<dbReference type="PIRSF" id="PIRSF001361">
    <property type="entry name" value="DAHP_synthase"/>
    <property type="match status" value="1"/>
</dbReference>
<dbReference type="InterPro" id="IPR013785">
    <property type="entry name" value="Aldolase_TIM"/>
</dbReference>
<comment type="similarity">
    <text evidence="3 8">Belongs to the class-I DAHP synthase family.</text>
</comment>
<feature type="domain" description="DAHP synthetase I/KDSA" evidence="9">
    <location>
        <begin position="37"/>
        <end position="336"/>
    </location>
</feature>
<dbReference type="UniPathway" id="UPA00053">
    <property type="reaction ID" value="UER00084"/>
</dbReference>
<dbReference type="GO" id="GO:0005737">
    <property type="term" value="C:cytoplasm"/>
    <property type="evidence" value="ECO:0007669"/>
    <property type="project" value="TreeGrafter"/>
</dbReference>
<dbReference type="EMBL" id="FNYK01000010">
    <property type="protein sequence ID" value="SEI57886.1"/>
    <property type="molecule type" value="Genomic_DNA"/>
</dbReference>
<comment type="catalytic activity">
    <reaction evidence="7 8">
        <text>D-erythrose 4-phosphate + phosphoenolpyruvate + H2O = 7-phospho-2-dehydro-3-deoxy-D-arabino-heptonate + phosphate</text>
        <dbReference type="Rhea" id="RHEA:14717"/>
        <dbReference type="ChEBI" id="CHEBI:15377"/>
        <dbReference type="ChEBI" id="CHEBI:16897"/>
        <dbReference type="ChEBI" id="CHEBI:43474"/>
        <dbReference type="ChEBI" id="CHEBI:58394"/>
        <dbReference type="ChEBI" id="CHEBI:58702"/>
        <dbReference type="EC" id="2.5.1.54"/>
    </reaction>
</comment>
<dbReference type="GO" id="GO:0009073">
    <property type="term" value="P:aromatic amino acid family biosynthetic process"/>
    <property type="evidence" value="ECO:0007669"/>
    <property type="project" value="UniProtKB-KW"/>
</dbReference>
<dbReference type="NCBIfam" id="TIGR00034">
    <property type="entry name" value="aroFGH"/>
    <property type="match status" value="1"/>
</dbReference>
<organism evidence="10 11">
    <name type="scientific">Sharpea azabuensis</name>
    <dbReference type="NCBI Taxonomy" id="322505"/>
    <lineage>
        <taxon>Bacteria</taxon>
        <taxon>Bacillati</taxon>
        <taxon>Bacillota</taxon>
        <taxon>Erysipelotrichia</taxon>
        <taxon>Erysipelotrichales</taxon>
        <taxon>Coprobacillaceae</taxon>
        <taxon>Sharpea</taxon>
    </lineage>
</organism>
<dbReference type="EC" id="2.5.1.54" evidence="8"/>
<reference evidence="11" key="1">
    <citation type="submission" date="2016-10" db="EMBL/GenBank/DDBJ databases">
        <authorList>
            <person name="Varghese N."/>
        </authorList>
    </citation>
    <scope>NUCLEOTIDE SEQUENCE [LARGE SCALE GENOMIC DNA]</scope>
    <source>
        <strain evidence="11">DSM 20406</strain>
    </source>
</reference>
<protein>
    <recommendedName>
        <fullName evidence="8">Phospho-2-dehydro-3-deoxyheptonate aldolase</fullName>
        <ecNumber evidence="8">2.5.1.54</ecNumber>
    </recommendedName>
</protein>
<evidence type="ECO:0000256" key="6">
    <source>
        <dbReference type="ARBA" id="ARBA00023141"/>
    </source>
</evidence>
<keyword evidence="4 8" id="KW-0028">Amino-acid biosynthesis</keyword>
<dbReference type="STRING" id="322505.SAMN04487836_10827"/>
<evidence type="ECO:0000313" key="11">
    <source>
        <dbReference type="Proteomes" id="UP000183028"/>
    </source>
</evidence>
<dbReference type="OrthoDB" id="9807331at2"/>
<dbReference type="GO" id="GO:0009423">
    <property type="term" value="P:chorismate biosynthetic process"/>
    <property type="evidence" value="ECO:0007669"/>
    <property type="project" value="UniProtKB-UniPathway"/>
</dbReference>
<keyword evidence="11" id="KW-1185">Reference proteome</keyword>
<dbReference type="Pfam" id="PF00793">
    <property type="entry name" value="DAHP_synth_1"/>
    <property type="match status" value="1"/>
</dbReference>
<sequence>MESMTMEFVRKLPIPQEVKAQYPLTEDLEAIKKANDQEIADIFTGKSDKFLLIIGPCSADNEEAVLDYMHRLRGVYEKVKDKIFIIPRVYTNKPRTVGKGYKGMLHQPDPEKPEDMLEGLLAIRHMHIRVIKETGFTCAEEMLYPQNHRYLSDVLSYVALGARSVEDQEHRLVASGVGIPAGMKNPTGGDLNVMMNSITAAQAPQRFIYRGWEVQTPGNPYAHAILRGYVDKFGNSMPNYHYETLKEVYNLYKKEGLENPAVIVDCNHANSGKKYQEQIRIAKDVMHSRHVSRRIHKLVKGLMIESYIEDGNQKVEEGKYGCSITDPCLGWEKTEKFIYELYDIIKEDEAKKK</sequence>
<evidence type="ECO:0000256" key="3">
    <source>
        <dbReference type="ARBA" id="ARBA00007985"/>
    </source>
</evidence>
<accession>A0A1H6RTW9</accession>
<evidence type="ECO:0000256" key="8">
    <source>
        <dbReference type="PIRNR" id="PIRNR001361"/>
    </source>
</evidence>
<dbReference type="PANTHER" id="PTHR21225:SF12">
    <property type="entry name" value="PHOSPHO-2-DEHYDRO-3-DEOXYHEPTONATE ALDOLASE, TYROSINE-INHIBITED"/>
    <property type="match status" value="1"/>
</dbReference>
<evidence type="ECO:0000313" key="10">
    <source>
        <dbReference type="EMBL" id="SEI57886.1"/>
    </source>
</evidence>